<evidence type="ECO:0000256" key="4">
    <source>
        <dbReference type="ARBA" id="ARBA00013273"/>
    </source>
</evidence>
<feature type="domain" description="MTTase N-terminal" evidence="19">
    <location>
        <begin position="1"/>
        <end position="113"/>
    </location>
</feature>
<evidence type="ECO:0000256" key="1">
    <source>
        <dbReference type="ARBA" id="ARBA00001966"/>
    </source>
</evidence>
<evidence type="ECO:0000313" key="22">
    <source>
        <dbReference type="Proteomes" id="UP000051861"/>
    </source>
</evidence>
<evidence type="ECO:0000256" key="16">
    <source>
        <dbReference type="ARBA" id="ARBA00061574"/>
    </source>
</evidence>
<dbReference type="EC" id="2.8.4.5" evidence="4"/>
<dbReference type="GO" id="GO:0035597">
    <property type="term" value="F:tRNA-2-methylthio-N(6)-dimethylallyladenosine(37) synthase activity"/>
    <property type="evidence" value="ECO:0007669"/>
    <property type="project" value="UniProtKB-EC"/>
</dbReference>
<dbReference type="SUPFAM" id="SSF102114">
    <property type="entry name" value="Radical SAM enzymes"/>
    <property type="match status" value="1"/>
</dbReference>
<keyword evidence="6" id="KW-0963">Cytoplasm</keyword>
<reference evidence="21 22" key="1">
    <citation type="journal article" date="2015" name="Microbiome">
        <title>Genomic resolution of linkages in carbon, nitrogen, and sulfur cycling among widespread estuary sediment bacteria.</title>
        <authorList>
            <person name="Baker B.J."/>
            <person name="Lazar C.S."/>
            <person name="Teske A.P."/>
            <person name="Dick G.J."/>
        </authorList>
    </citation>
    <scope>NUCLEOTIDE SEQUENCE [LARGE SCALE GENOMIC DNA]</scope>
    <source>
        <strain evidence="21">DG_54_3</strain>
    </source>
</reference>
<dbReference type="Proteomes" id="UP000051861">
    <property type="component" value="Unassembled WGS sequence"/>
</dbReference>
<evidence type="ECO:0000256" key="8">
    <source>
        <dbReference type="ARBA" id="ARBA00022691"/>
    </source>
</evidence>
<evidence type="ECO:0000256" key="9">
    <source>
        <dbReference type="ARBA" id="ARBA00022694"/>
    </source>
</evidence>
<feature type="domain" description="TRAM" evidence="18">
    <location>
        <begin position="366"/>
        <end position="427"/>
    </location>
</feature>
<dbReference type="InterPro" id="IPR002792">
    <property type="entry name" value="TRAM_dom"/>
</dbReference>
<dbReference type="SFLD" id="SFLDG01061">
    <property type="entry name" value="methylthiotransferase"/>
    <property type="match status" value="1"/>
</dbReference>
<evidence type="ECO:0000256" key="17">
    <source>
        <dbReference type="ARBA" id="ARBA00069898"/>
    </source>
</evidence>
<dbReference type="InterPro" id="IPR006467">
    <property type="entry name" value="MiaB-like_bact"/>
</dbReference>
<evidence type="ECO:0000256" key="5">
    <source>
        <dbReference type="ARBA" id="ARBA00022485"/>
    </source>
</evidence>
<dbReference type="Gene3D" id="3.40.50.12160">
    <property type="entry name" value="Methylthiotransferase, N-terminal domain"/>
    <property type="match status" value="1"/>
</dbReference>
<evidence type="ECO:0000259" key="18">
    <source>
        <dbReference type="PROSITE" id="PS50926"/>
    </source>
</evidence>
<keyword evidence="9" id="KW-0819">tRNA processing</keyword>
<dbReference type="PATRIC" id="fig|1703775.3.peg.3093"/>
<dbReference type="PANTHER" id="PTHR43020:SF2">
    <property type="entry name" value="MITOCHONDRIAL TRNA METHYLTHIOTRANSFERASE CDK5RAP1"/>
    <property type="match status" value="1"/>
</dbReference>
<sequence>MKVALFTVGCKLNQYETQAIAEELEDYGFERVDFSSRADIYVINTCTVTKESDYSSRQAIYRAKRRSPQAKIVVTGCYAQLEKEFLEKLPGVSLVVKQDQKGDLVNLIANSFGNHAIKPTEKKSWNEFFGFKVSKHAAHTRALVKIQDGCDKRCSYCVVPLARGSERSREVDAILSEINHLVKNGYKEVVLTGVHIGRYNKDGLNLNSLSDEILKQTKVERLRFSSIDPKEFSDELIDLISGSKRIARHLHIPLQSGDDHILSLMKRNYTTNEYRKLLEKIKSAMPEVMIGADVIVGFPGETDEQFENTCQFILSSPLNYLHVFSYSGRRGTPAAQFPNKVSPQTIHKRSEILHDLGRKKWEEYLNLFIGKTLEVLIEQKRDKKTNKLSGLSDNYIRVLLDGEDFLRNKIIPILILRREGNVLIGRV</sequence>
<dbReference type="NCBIfam" id="TIGR01579">
    <property type="entry name" value="MiaB-like-C"/>
    <property type="match status" value="1"/>
</dbReference>
<evidence type="ECO:0000259" key="20">
    <source>
        <dbReference type="PROSITE" id="PS51918"/>
    </source>
</evidence>
<dbReference type="Pfam" id="PF00919">
    <property type="entry name" value="UPF0004"/>
    <property type="match status" value="1"/>
</dbReference>
<dbReference type="PROSITE" id="PS50926">
    <property type="entry name" value="TRAM"/>
    <property type="match status" value="1"/>
</dbReference>
<dbReference type="InterPro" id="IPR005839">
    <property type="entry name" value="Methylthiotransferase"/>
</dbReference>
<evidence type="ECO:0000313" key="21">
    <source>
        <dbReference type="EMBL" id="KPJ62572.1"/>
    </source>
</evidence>
<evidence type="ECO:0000256" key="10">
    <source>
        <dbReference type="ARBA" id="ARBA00022723"/>
    </source>
</evidence>
<dbReference type="SFLD" id="SFLDS00029">
    <property type="entry name" value="Radical_SAM"/>
    <property type="match status" value="1"/>
</dbReference>
<comment type="function">
    <text evidence="3">Catalyzes the methylthiolation of N6-(dimethylallyl)adenosine (i(6)A), leading to the formation of 2-methylthio-N6-(dimethylallyl)adenosine (ms(2)i(6)A) at position 37 in tRNAs that read codons beginning with uridine.</text>
</comment>
<dbReference type="InterPro" id="IPR058240">
    <property type="entry name" value="rSAM_sf"/>
</dbReference>
<dbReference type="Gene3D" id="3.80.30.20">
    <property type="entry name" value="tm_1862 like domain"/>
    <property type="match status" value="1"/>
</dbReference>
<evidence type="ECO:0000259" key="19">
    <source>
        <dbReference type="PROSITE" id="PS51449"/>
    </source>
</evidence>
<dbReference type="EC" id="2.8.4.3" evidence="14"/>
<comment type="similarity">
    <text evidence="16">Belongs to the methylthiotransferase family. MtaB subfamily.</text>
</comment>
<dbReference type="PANTHER" id="PTHR43020">
    <property type="entry name" value="CDK5 REGULATORY SUBUNIT-ASSOCIATED PROTEIN 1"/>
    <property type="match status" value="1"/>
</dbReference>
<dbReference type="NCBIfam" id="TIGR00089">
    <property type="entry name" value="MiaB/RimO family radical SAM methylthiotransferase"/>
    <property type="match status" value="1"/>
</dbReference>
<name>A0A0S7XL56_UNCSA</name>
<dbReference type="EMBL" id="LIZX01000264">
    <property type="protein sequence ID" value="KPJ62572.1"/>
    <property type="molecule type" value="Genomic_DNA"/>
</dbReference>
<dbReference type="InterPro" id="IPR023404">
    <property type="entry name" value="rSAM_horseshoe"/>
</dbReference>
<dbReference type="AlphaFoldDB" id="A0A0S7XL56"/>
<comment type="caution">
    <text evidence="21">The sequence shown here is derived from an EMBL/GenBank/DDBJ whole genome shotgun (WGS) entry which is preliminary data.</text>
</comment>
<dbReference type="PROSITE" id="PS01278">
    <property type="entry name" value="MTTASE_RADICAL"/>
    <property type="match status" value="1"/>
</dbReference>
<protein>
    <recommendedName>
        <fullName evidence="17">Threonylcarbamoyladenosine tRNA methylthiotransferase MtaB</fullName>
        <ecNumber evidence="14">2.8.4.3</ecNumber>
        <ecNumber evidence="4">2.8.4.5</ecNumber>
    </recommendedName>
    <alternativeName>
        <fullName evidence="13">tRNA-t(6)A37 methylthiotransferase</fullName>
    </alternativeName>
</protein>
<feature type="domain" description="Radical SAM core" evidence="20">
    <location>
        <begin position="136"/>
        <end position="363"/>
    </location>
</feature>
<dbReference type="PROSITE" id="PS51918">
    <property type="entry name" value="RADICAL_SAM"/>
    <property type="match status" value="1"/>
</dbReference>
<evidence type="ECO:0000256" key="15">
    <source>
        <dbReference type="ARBA" id="ARBA00051661"/>
    </source>
</evidence>
<comment type="cofactor">
    <cofactor evidence="1">
        <name>[4Fe-4S] cluster</name>
        <dbReference type="ChEBI" id="CHEBI:49883"/>
    </cofactor>
</comment>
<keyword evidence="10" id="KW-0479">Metal-binding</keyword>
<keyword evidence="8" id="KW-0949">S-adenosyl-L-methionine</keyword>
<accession>A0A0S7XL56</accession>
<dbReference type="InterPro" id="IPR007197">
    <property type="entry name" value="rSAM"/>
</dbReference>
<evidence type="ECO:0000256" key="14">
    <source>
        <dbReference type="ARBA" id="ARBA00033765"/>
    </source>
</evidence>
<dbReference type="GO" id="GO:0035598">
    <property type="term" value="F:tRNA (N(6)-L-threonylcarbamoyladenosine(37)-C(2))-methylthiotransferase activity"/>
    <property type="evidence" value="ECO:0007669"/>
    <property type="project" value="UniProtKB-EC"/>
</dbReference>
<evidence type="ECO:0000256" key="2">
    <source>
        <dbReference type="ARBA" id="ARBA00002399"/>
    </source>
</evidence>
<evidence type="ECO:0000256" key="7">
    <source>
        <dbReference type="ARBA" id="ARBA00022679"/>
    </source>
</evidence>
<dbReference type="FunFam" id="3.40.50.12160:FF:000004">
    <property type="entry name" value="Threonylcarbamoyladenosine tRNA methylthiotransferase MtaB"/>
    <property type="match status" value="1"/>
</dbReference>
<dbReference type="PROSITE" id="PS51449">
    <property type="entry name" value="MTTASE_N"/>
    <property type="match status" value="1"/>
</dbReference>
<dbReference type="InterPro" id="IPR013848">
    <property type="entry name" value="Methylthiotransferase_N"/>
</dbReference>
<dbReference type="InterPro" id="IPR038135">
    <property type="entry name" value="Methylthiotransferase_N_sf"/>
</dbReference>
<dbReference type="GO" id="GO:0051539">
    <property type="term" value="F:4 iron, 4 sulfur cluster binding"/>
    <property type="evidence" value="ECO:0007669"/>
    <property type="project" value="UniProtKB-KW"/>
</dbReference>
<comment type="catalytic activity">
    <reaction evidence="15">
        <text>N(6)-L-threonylcarbamoyladenosine(37) in tRNA + (sulfur carrier)-SH + AH2 + 2 S-adenosyl-L-methionine = 2-methylsulfanyl-N(6)-L-threonylcarbamoyladenosine(37) in tRNA + (sulfur carrier)-H + 5'-deoxyadenosine + L-methionine + A + S-adenosyl-L-homocysteine + 2 H(+)</text>
        <dbReference type="Rhea" id="RHEA:37075"/>
        <dbReference type="Rhea" id="RHEA-COMP:10163"/>
        <dbReference type="Rhea" id="RHEA-COMP:11092"/>
        <dbReference type="Rhea" id="RHEA-COMP:14737"/>
        <dbReference type="Rhea" id="RHEA-COMP:14739"/>
        <dbReference type="ChEBI" id="CHEBI:13193"/>
        <dbReference type="ChEBI" id="CHEBI:15378"/>
        <dbReference type="ChEBI" id="CHEBI:17319"/>
        <dbReference type="ChEBI" id="CHEBI:17499"/>
        <dbReference type="ChEBI" id="CHEBI:29917"/>
        <dbReference type="ChEBI" id="CHEBI:57844"/>
        <dbReference type="ChEBI" id="CHEBI:57856"/>
        <dbReference type="ChEBI" id="CHEBI:59789"/>
        <dbReference type="ChEBI" id="CHEBI:64428"/>
        <dbReference type="ChEBI" id="CHEBI:74418"/>
        <dbReference type="ChEBI" id="CHEBI:74420"/>
        <dbReference type="EC" id="2.8.4.5"/>
    </reaction>
</comment>
<evidence type="ECO:0000256" key="11">
    <source>
        <dbReference type="ARBA" id="ARBA00023004"/>
    </source>
</evidence>
<evidence type="ECO:0000256" key="6">
    <source>
        <dbReference type="ARBA" id="ARBA00022490"/>
    </source>
</evidence>
<evidence type="ECO:0000256" key="13">
    <source>
        <dbReference type="ARBA" id="ARBA00031213"/>
    </source>
</evidence>
<keyword evidence="11" id="KW-0408">Iron</keyword>
<gene>
    <name evidence="21" type="ORF">AMJ44_15470</name>
</gene>
<keyword evidence="12" id="KW-0411">Iron-sulfur</keyword>
<evidence type="ECO:0000256" key="12">
    <source>
        <dbReference type="ARBA" id="ARBA00023014"/>
    </source>
</evidence>
<dbReference type="SFLD" id="SFLDG01082">
    <property type="entry name" value="B12-binding_domain_containing"/>
    <property type="match status" value="1"/>
</dbReference>
<dbReference type="GO" id="GO:0005829">
    <property type="term" value="C:cytosol"/>
    <property type="evidence" value="ECO:0007669"/>
    <property type="project" value="TreeGrafter"/>
</dbReference>
<keyword evidence="7" id="KW-0808">Transferase</keyword>
<dbReference type="Pfam" id="PF04055">
    <property type="entry name" value="Radical_SAM"/>
    <property type="match status" value="1"/>
</dbReference>
<organism evidence="21 22">
    <name type="scientific">candidate division WOR-1 bacterium DG_54_3</name>
    <dbReference type="NCBI Taxonomy" id="1703775"/>
    <lineage>
        <taxon>Bacteria</taxon>
        <taxon>Bacillati</taxon>
        <taxon>Saganbacteria</taxon>
    </lineage>
</organism>
<comment type="function">
    <text evidence="2">Catalyzes the methylthiolation of N6-threonylcarbamoyladenosine (t(6)A), leading to the formation of 2-methylthio-N6-threonylcarbamoyladenosine (ms(2)t(6)A) at position 37 in tRNAs that read codons beginning with adenine.</text>
</comment>
<keyword evidence="5" id="KW-0004">4Fe-4S</keyword>
<proteinExistence type="inferred from homology"/>
<dbReference type="InterPro" id="IPR006638">
    <property type="entry name" value="Elp3/MiaA/NifB-like_rSAM"/>
</dbReference>
<dbReference type="GO" id="GO:0046872">
    <property type="term" value="F:metal ion binding"/>
    <property type="evidence" value="ECO:0007669"/>
    <property type="project" value="UniProtKB-KW"/>
</dbReference>
<dbReference type="FunFam" id="3.80.30.20:FF:000001">
    <property type="entry name" value="tRNA-2-methylthio-N(6)-dimethylallyladenosine synthase 2"/>
    <property type="match status" value="1"/>
</dbReference>
<dbReference type="SMART" id="SM00729">
    <property type="entry name" value="Elp3"/>
    <property type="match status" value="1"/>
</dbReference>
<evidence type="ECO:0000256" key="3">
    <source>
        <dbReference type="ARBA" id="ARBA00003234"/>
    </source>
</evidence>
<dbReference type="InterPro" id="IPR020612">
    <property type="entry name" value="Methylthiotransferase_CS"/>
</dbReference>